<feature type="signal peptide" evidence="1">
    <location>
        <begin position="1"/>
        <end position="27"/>
    </location>
</feature>
<feature type="domain" description="SCP" evidence="2">
    <location>
        <begin position="42"/>
        <end position="142"/>
    </location>
</feature>
<dbReference type="EMBL" id="JACCBE010000001">
    <property type="protein sequence ID" value="NYD58039.1"/>
    <property type="molecule type" value="Genomic_DNA"/>
</dbReference>
<evidence type="ECO:0000256" key="1">
    <source>
        <dbReference type="SAM" id="SignalP"/>
    </source>
</evidence>
<dbReference type="InterPro" id="IPR014044">
    <property type="entry name" value="CAP_dom"/>
</dbReference>
<comment type="caution">
    <text evidence="3">The sequence shown here is derived from an EMBL/GenBank/DDBJ whole genome shotgun (WGS) entry which is preliminary data.</text>
</comment>
<evidence type="ECO:0000313" key="3">
    <source>
        <dbReference type="EMBL" id="NYD58039.1"/>
    </source>
</evidence>
<dbReference type="CDD" id="cd05379">
    <property type="entry name" value="CAP_bacterial"/>
    <property type="match status" value="1"/>
</dbReference>
<dbReference type="Proteomes" id="UP000516957">
    <property type="component" value="Unassembled WGS sequence"/>
</dbReference>
<protein>
    <submittedName>
        <fullName evidence="3">Uncharacterized protein YkwD</fullName>
    </submittedName>
</protein>
<accession>A0A7Y9F1Y6</accession>
<dbReference type="SUPFAM" id="SSF55797">
    <property type="entry name" value="PR-1-like"/>
    <property type="match status" value="1"/>
</dbReference>
<reference evidence="3 4" key="1">
    <citation type="submission" date="2020-07" db="EMBL/GenBank/DDBJ databases">
        <title>Sequencing the genomes of 1000 actinobacteria strains.</title>
        <authorList>
            <person name="Klenk H.-P."/>
        </authorList>
    </citation>
    <scope>NUCLEOTIDE SEQUENCE [LARGE SCALE GENOMIC DNA]</scope>
    <source>
        <strain evidence="3 4">DSM 18965</strain>
    </source>
</reference>
<dbReference type="PANTHER" id="PTHR31157:SF1">
    <property type="entry name" value="SCP DOMAIN-CONTAINING PROTEIN"/>
    <property type="match status" value="1"/>
</dbReference>
<proteinExistence type="predicted"/>
<feature type="chain" id="PRO_5031150872" evidence="1">
    <location>
        <begin position="28"/>
        <end position="150"/>
    </location>
</feature>
<dbReference type="PANTHER" id="PTHR31157">
    <property type="entry name" value="SCP DOMAIN-CONTAINING PROTEIN"/>
    <property type="match status" value="1"/>
</dbReference>
<name>A0A7Y9F1Y6_9ACTN</name>
<dbReference type="Pfam" id="PF00188">
    <property type="entry name" value="CAP"/>
    <property type="match status" value="1"/>
</dbReference>
<dbReference type="InterPro" id="IPR035940">
    <property type="entry name" value="CAP_sf"/>
</dbReference>
<keyword evidence="4" id="KW-1185">Reference proteome</keyword>
<gene>
    <name evidence="3" type="ORF">BKA08_002277</name>
</gene>
<dbReference type="AlphaFoldDB" id="A0A7Y9F1Y6"/>
<evidence type="ECO:0000259" key="2">
    <source>
        <dbReference type="Pfam" id="PF00188"/>
    </source>
</evidence>
<sequence>MRSPLAALLVVLLTVVGGVAAPTTAHAAGAAAYEKSVHKKTNVQRTKRDLVGLRKQRCVQRFADRQARRMADQERMFHQDLGPVLEKCDLSRVAENVAYGYSSGKAVVKGWMGSPGHRANILDGRFRLLGVGASKSDDGTWYAAQVFGRK</sequence>
<organism evidence="3 4">
    <name type="scientific">Nocardioides marinisabuli</name>
    <dbReference type="NCBI Taxonomy" id="419476"/>
    <lineage>
        <taxon>Bacteria</taxon>
        <taxon>Bacillati</taxon>
        <taxon>Actinomycetota</taxon>
        <taxon>Actinomycetes</taxon>
        <taxon>Propionibacteriales</taxon>
        <taxon>Nocardioidaceae</taxon>
        <taxon>Nocardioides</taxon>
    </lineage>
</organism>
<dbReference type="RefSeq" id="WP_179615711.1">
    <property type="nucleotide sequence ID" value="NZ_CP059163.1"/>
</dbReference>
<evidence type="ECO:0000313" key="4">
    <source>
        <dbReference type="Proteomes" id="UP000516957"/>
    </source>
</evidence>
<dbReference type="Gene3D" id="3.40.33.10">
    <property type="entry name" value="CAP"/>
    <property type="match status" value="1"/>
</dbReference>
<keyword evidence="1" id="KW-0732">Signal</keyword>